<accession>A0A4Q1SGS6</accession>
<name>A0A4Q1SGS6_9BACT</name>
<feature type="compositionally biased region" description="Basic residues" evidence="1">
    <location>
        <begin position="70"/>
        <end position="81"/>
    </location>
</feature>
<keyword evidence="3" id="KW-1185">Reference proteome</keyword>
<gene>
    <name evidence="2" type="ORF">ESZ00_00830</name>
</gene>
<organism evidence="2 3">
    <name type="scientific">Silvibacterium dinghuense</name>
    <dbReference type="NCBI Taxonomy" id="1560006"/>
    <lineage>
        <taxon>Bacteria</taxon>
        <taxon>Pseudomonadati</taxon>
        <taxon>Acidobacteriota</taxon>
        <taxon>Terriglobia</taxon>
        <taxon>Terriglobales</taxon>
        <taxon>Acidobacteriaceae</taxon>
        <taxon>Silvibacterium</taxon>
    </lineage>
</organism>
<dbReference type="AlphaFoldDB" id="A0A4Q1SGS6"/>
<dbReference type="RefSeq" id="WP_129206282.1">
    <property type="nucleotide sequence ID" value="NZ_BMGU01000001.1"/>
</dbReference>
<protein>
    <submittedName>
        <fullName evidence="2">Uncharacterized protein</fullName>
    </submittedName>
</protein>
<proteinExistence type="predicted"/>
<feature type="compositionally biased region" description="Polar residues" evidence="1">
    <location>
        <begin position="110"/>
        <end position="133"/>
    </location>
</feature>
<sequence>MTSARKLAVLLAITVLTSGCKHRKVAIIPAAATAPPPPTRTIDQSAAALPAVPPPELPNIAPPSEQKPAQKPKRSTHRKKTQNTTETNKDQAAGTQQAASGEAPAVSPIGQITTTGERGATPSEQQIRESLSGTEKGLNDLKRQLSSSEQETVVQIRAFLQKARQALQQNDLEGAQTLATKAKVLLSELTKS</sequence>
<evidence type="ECO:0000256" key="1">
    <source>
        <dbReference type="SAM" id="MobiDB-lite"/>
    </source>
</evidence>
<evidence type="ECO:0000313" key="3">
    <source>
        <dbReference type="Proteomes" id="UP000290253"/>
    </source>
</evidence>
<dbReference type="OrthoDB" id="123415at2"/>
<feature type="region of interest" description="Disordered" evidence="1">
    <location>
        <begin position="32"/>
        <end position="149"/>
    </location>
</feature>
<dbReference type="Proteomes" id="UP000290253">
    <property type="component" value="Unassembled WGS sequence"/>
</dbReference>
<feature type="compositionally biased region" description="Pro residues" evidence="1">
    <location>
        <begin position="51"/>
        <end position="61"/>
    </location>
</feature>
<comment type="caution">
    <text evidence="2">The sequence shown here is derived from an EMBL/GenBank/DDBJ whole genome shotgun (WGS) entry which is preliminary data.</text>
</comment>
<dbReference type="EMBL" id="SDMK01000001">
    <property type="protein sequence ID" value="RXS96533.1"/>
    <property type="molecule type" value="Genomic_DNA"/>
</dbReference>
<evidence type="ECO:0000313" key="2">
    <source>
        <dbReference type="EMBL" id="RXS96533.1"/>
    </source>
</evidence>
<feature type="compositionally biased region" description="Low complexity" evidence="1">
    <location>
        <begin position="40"/>
        <end position="50"/>
    </location>
</feature>
<reference evidence="2 3" key="1">
    <citation type="journal article" date="2016" name="Int. J. Syst. Evol. Microbiol.">
        <title>Acidipila dinghuensis sp. nov., an acidobacterium isolated from forest soil.</title>
        <authorList>
            <person name="Jiang Y.W."/>
            <person name="Wang J."/>
            <person name="Chen M.H."/>
            <person name="Lv Y.Y."/>
            <person name="Qiu L.H."/>
        </authorList>
    </citation>
    <scope>NUCLEOTIDE SEQUENCE [LARGE SCALE GENOMIC DNA]</scope>
    <source>
        <strain evidence="2 3">DHOF10</strain>
    </source>
</reference>
<dbReference type="PROSITE" id="PS51257">
    <property type="entry name" value="PROKAR_LIPOPROTEIN"/>
    <property type="match status" value="1"/>
</dbReference>